<reference evidence="3 4" key="1">
    <citation type="submission" date="2018-11" db="EMBL/GenBank/DDBJ databases">
        <title>Pseudaminobacter arsenicus sp. nov., an arsenic-resistant bacterium isolated from arsenic-rich aquifers.</title>
        <authorList>
            <person name="Mu Y."/>
        </authorList>
    </citation>
    <scope>NUCLEOTIDE SEQUENCE [LARGE SCALE GENOMIC DNA]</scope>
    <source>
        <strain evidence="3 4">CB3</strain>
    </source>
</reference>
<dbReference type="SMART" id="SM00849">
    <property type="entry name" value="Lactamase_B"/>
    <property type="match status" value="1"/>
</dbReference>
<dbReference type="InterPro" id="IPR030829">
    <property type="entry name" value="SoxH-rel_PQQ_2"/>
</dbReference>
<dbReference type="Pfam" id="PF00753">
    <property type="entry name" value="Lactamase_B"/>
    <property type="match status" value="1"/>
</dbReference>
<dbReference type="InterPro" id="IPR001279">
    <property type="entry name" value="Metallo-B-lactamas"/>
</dbReference>
<protein>
    <submittedName>
        <fullName evidence="3">Quinoprotein relay system zinc metallohydrolase 2</fullName>
    </submittedName>
</protein>
<dbReference type="EMBL" id="RKST01000015">
    <property type="protein sequence ID" value="RUM96862.1"/>
    <property type="molecule type" value="Genomic_DNA"/>
</dbReference>
<dbReference type="InterPro" id="IPR006311">
    <property type="entry name" value="TAT_signal"/>
</dbReference>
<dbReference type="GO" id="GO:0016787">
    <property type="term" value="F:hydrolase activity"/>
    <property type="evidence" value="ECO:0007669"/>
    <property type="project" value="UniProtKB-KW"/>
</dbReference>
<evidence type="ECO:0000256" key="1">
    <source>
        <dbReference type="ARBA" id="ARBA00005250"/>
    </source>
</evidence>
<comment type="similarity">
    <text evidence="1">Belongs to the metallo-beta-lactamase superfamily. Class-B beta-lactamase family.</text>
</comment>
<dbReference type="PANTHER" id="PTHR42951:SF4">
    <property type="entry name" value="ACYL-COENZYME A THIOESTERASE MBLAC2"/>
    <property type="match status" value="1"/>
</dbReference>
<evidence type="ECO:0000259" key="2">
    <source>
        <dbReference type="SMART" id="SM00849"/>
    </source>
</evidence>
<dbReference type="RefSeq" id="WP_128627363.1">
    <property type="nucleotide sequence ID" value="NZ_RKST01000015.1"/>
</dbReference>
<evidence type="ECO:0000313" key="3">
    <source>
        <dbReference type="EMBL" id="RUM96862.1"/>
    </source>
</evidence>
<dbReference type="NCBIfam" id="TIGR04559">
    <property type="entry name" value="SoxH_rel_PQQ_2"/>
    <property type="match status" value="1"/>
</dbReference>
<dbReference type="InterPro" id="IPR050855">
    <property type="entry name" value="NDM-1-like"/>
</dbReference>
<dbReference type="GO" id="GO:0017001">
    <property type="term" value="P:antibiotic catabolic process"/>
    <property type="evidence" value="ECO:0007669"/>
    <property type="project" value="UniProtKB-ARBA"/>
</dbReference>
<dbReference type="OrthoDB" id="420651at2"/>
<dbReference type="InterPro" id="IPR036866">
    <property type="entry name" value="RibonucZ/Hydroxyglut_hydro"/>
</dbReference>
<dbReference type="PANTHER" id="PTHR42951">
    <property type="entry name" value="METALLO-BETA-LACTAMASE DOMAIN-CONTAINING"/>
    <property type="match status" value="1"/>
</dbReference>
<proteinExistence type="inferred from homology"/>
<gene>
    <name evidence="3" type="ORF">EET67_15075</name>
</gene>
<keyword evidence="4" id="KW-1185">Reference proteome</keyword>
<feature type="domain" description="Metallo-beta-lactamase" evidence="2">
    <location>
        <begin position="67"/>
        <end position="251"/>
    </location>
</feature>
<keyword evidence="3" id="KW-0378">Hydrolase</keyword>
<organism evidence="3 4">
    <name type="scientific">Borborobacter arsenicus</name>
    <dbReference type="NCBI Taxonomy" id="1851146"/>
    <lineage>
        <taxon>Bacteria</taxon>
        <taxon>Pseudomonadati</taxon>
        <taxon>Pseudomonadota</taxon>
        <taxon>Alphaproteobacteria</taxon>
        <taxon>Hyphomicrobiales</taxon>
        <taxon>Phyllobacteriaceae</taxon>
        <taxon>Borborobacter</taxon>
    </lineage>
</organism>
<dbReference type="Proteomes" id="UP000281647">
    <property type="component" value="Unassembled WGS sequence"/>
</dbReference>
<dbReference type="Gene3D" id="3.60.15.10">
    <property type="entry name" value="Ribonuclease Z/Hydroxyacylglutathione hydrolase-like"/>
    <property type="match status" value="1"/>
</dbReference>
<sequence>MAFDTSRRQVVKGFACLGIGATLPLCCGGTWIQAVAAESFTLTEIVDGVHVFTGANELMNEANHGAICNLGIVIGDDAVAVIDSGGSIVEAGAFLAAIRGITDKPIRYLVNTHMHPDHIFGNAVFRDAGATLIGHRNLPRALAARGEFYLRSYRNQIGATLMKGVEIIAPTMLITDRQELDLGGRKIELRAWKPAHTDNDLTVFDPATQTLFAGDLVFLEHLPTLDGSLLGWLGQMDELAAIKAAHVVPGHGTAPASWPQALQPQRHYFEALARDLRKAIEDGTPLAEAVGTAASSARSDWQLFDEYNERNATAAYAELEWE</sequence>
<dbReference type="PROSITE" id="PS51318">
    <property type="entry name" value="TAT"/>
    <property type="match status" value="1"/>
</dbReference>
<dbReference type="AlphaFoldDB" id="A0A432V469"/>
<dbReference type="SUPFAM" id="SSF56281">
    <property type="entry name" value="Metallo-hydrolase/oxidoreductase"/>
    <property type="match status" value="1"/>
</dbReference>
<comment type="caution">
    <text evidence="3">The sequence shown here is derived from an EMBL/GenBank/DDBJ whole genome shotgun (WGS) entry which is preliminary data.</text>
</comment>
<name>A0A432V469_9HYPH</name>
<accession>A0A432V469</accession>
<dbReference type="CDD" id="cd16282">
    <property type="entry name" value="metallo-hydrolase-like_MBL-fold"/>
    <property type="match status" value="1"/>
</dbReference>
<evidence type="ECO:0000313" key="4">
    <source>
        <dbReference type="Proteomes" id="UP000281647"/>
    </source>
</evidence>